<dbReference type="GO" id="GO:0071013">
    <property type="term" value="C:catalytic step 2 spliceosome"/>
    <property type="evidence" value="ECO:0007669"/>
    <property type="project" value="TreeGrafter"/>
</dbReference>
<dbReference type="Gene3D" id="2.30.30.100">
    <property type="match status" value="1"/>
</dbReference>
<evidence type="ECO:0000256" key="6">
    <source>
        <dbReference type="ARBA" id="ARBA00023187"/>
    </source>
</evidence>
<dbReference type="AlphaFoldDB" id="A0A1R2CX55"/>
<feature type="domain" description="Sm" evidence="9">
    <location>
        <begin position="7"/>
        <end position="72"/>
    </location>
</feature>
<evidence type="ECO:0000256" key="2">
    <source>
        <dbReference type="ARBA" id="ARBA00006850"/>
    </source>
</evidence>
<gene>
    <name evidence="10" type="ORF">SteCoe_3382</name>
</gene>
<keyword evidence="5" id="KW-0694">RNA-binding</keyword>
<keyword evidence="4" id="KW-0747">Spliceosome</keyword>
<comment type="caution">
    <text evidence="10">The sequence shown here is derived from an EMBL/GenBank/DDBJ whole genome shotgun (WGS) entry which is preliminary data.</text>
</comment>
<reference evidence="10 11" key="1">
    <citation type="submission" date="2016-11" db="EMBL/GenBank/DDBJ databases">
        <title>The macronuclear genome of Stentor coeruleus: a giant cell with tiny introns.</title>
        <authorList>
            <person name="Slabodnick M."/>
            <person name="Ruby J.G."/>
            <person name="Reiff S.B."/>
            <person name="Swart E.C."/>
            <person name="Gosai S."/>
            <person name="Prabakaran S."/>
            <person name="Witkowska E."/>
            <person name="Larue G.E."/>
            <person name="Fisher S."/>
            <person name="Freeman R.M."/>
            <person name="Gunawardena J."/>
            <person name="Chu W."/>
            <person name="Stover N.A."/>
            <person name="Gregory B.D."/>
            <person name="Nowacki M."/>
            <person name="Derisi J."/>
            <person name="Roy S.W."/>
            <person name="Marshall W.F."/>
            <person name="Sood P."/>
        </authorList>
    </citation>
    <scope>NUCLEOTIDE SEQUENCE [LARGE SCALE GENOMIC DNA]</scope>
    <source>
        <strain evidence="10">WM001</strain>
    </source>
</reference>
<dbReference type="InterPro" id="IPR010920">
    <property type="entry name" value="LSM_dom_sf"/>
</dbReference>
<proteinExistence type="inferred from homology"/>
<evidence type="ECO:0000256" key="8">
    <source>
        <dbReference type="ARBA" id="ARBA00023274"/>
    </source>
</evidence>
<protein>
    <recommendedName>
        <fullName evidence="9">Sm domain-containing protein</fullName>
    </recommendedName>
</protein>
<dbReference type="PANTHER" id="PTHR13829">
    <property type="entry name" value="SNRNP CORE PROTEIN FAMILY MEMBER"/>
    <property type="match status" value="1"/>
</dbReference>
<dbReference type="GO" id="GO:0071011">
    <property type="term" value="C:precatalytic spliceosome"/>
    <property type="evidence" value="ECO:0007669"/>
    <property type="project" value="TreeGrafter"/>
</dbReference>
<dbReference type="GO" id="GO:0005688">
    <property type="term" value="C:U6 snRNP"/>
    <property type="evidence" value="ECO:0007669"/>
    <property type="project" value="TreeGrafter"/>
</dbReference>
<dbReference type="EMBL" id="MPUH01000040">
    <property type="protein sequence ID" value="OMJ93551.1"/>
    <property type="molecule type" value="Genomic_DNA"/>
</dbReference>
<evidence type="ECO:0000256" key="1">
    <source>
        <dbReference type="ARBA" id="ARBA00004123"/>
    </source>
</evidence>
<dbReference type="OrthoDB" id="284714at2759"/>
<dbReference type="GO" id="GO:0000398">
    <property type="term" value="P:mRNA splicing, via spliceosome"/>
    <property type="evidence" value="ECO:0007669"/>
    <property type="project" value="TreeGrafter"/>
</dbReference>
<dbReference type="InterPro" id="IPR016654">
    <property type="entry name" value="U6_snRNA_Lsm2"/>
</dbReference>
<evidence type="ECO:0000259" key="9">
    <source>
        <dbReference type="SMART" id="SM00651"/>
    </source>
</evidence>
<sequence length="93" mass="10520">MSLFMHPVLKSLAERNIRIKVTLKNDIIITGRLTYVDSNLNLQLSDCSSESPYLGGLIKCFIRGSSTKFISLSQDDCSYVLFEQLIQKEGQFV</sequence>
<comment type="subcellular location">
    <subcellularLocation>
        <location evidence="1">Nucleus</location>
    </subcellularLocation>
</comment>
<dbReference type="SMART" id="SM00651">
    <property type="entry name" value="Sm"/>
    <property type="match status" value="1"/>
</dbReference>
<organism evidence="10 11">
    <name type="scientific">Stentor coeruleus</name>
    <dbReference type="NCBI Taxonomy" id="5963"/>
    <lineage>
        <taxon>Eukaryota</taxon>
        <taxon>Sar</taxon>
        <taxon>Alveolata</taxon>
        <taxon>Ciliophora</taxon>
        <taxon>Postciliodesmatophora</taxon>
        <taxon>Heterotrichea</taxon>
        <taxon>Heterotrichida</taxon>
        <taxon>Stentoridae</taxon>
        <taxon>Stentor</taxon>
    </lineage>
</organism>
<evidence type="ECO:0000256" key="7">
    <source>
        <dbReference type="ARBA" id="ARBA00023242"/>
    </source>
</evidence>
<keyword evidence="11" id="KW-1185">Reference proteome</keyword>
<keyword evidence="3" id="KW-0507">mRNA processing</keyword>
<accession>A0A1R2CX55</accession>
<evidence type="ECO:0000313" key="11">
    <source>
        <dbReference type="Proteomes" id="UP000187209"/>
    </source>
</evidence>
<dbReference type="PANTHER" id="PTHR13829:SF2">
    <property type="entry name" value="U6 SNRNA-ASSOCIATED SM-LIKE PROTEIN LSM2"/>
    <property type="match status" value="1"/>
</dbReference>
<dbReference type="GO" id="GO:0046540">
    <property type="term" value="C:U4/U6 x U5 tri-snRNP complex"/>
    <property type="evidence" value="ECO:0007669"/>
    <property type="project" value="TreeGrafter"/>
</dbReference>
<evidence type="ECO:0000256" key="4">
    <source>
        <dbReference type="ARBA" id="ARBA00022728"/>
    </source>
</evidence>
<evidence type="ECO:0000313" key="10">
    <source>
        <dbReference type="EMBL" id="OMJ93551.1"/>
    </source>
</evidence>
<evidence type="ECO:0000256" key="3">
    <source>
        <dbReference type="ARBA" id="ARBA00022664"/>
    </source>
</evidence>
<keyword evidence="8" id="KW-0687">Ribonucleoprotein</keyword>
<evidence type="ECO:0000256" key="5">
    <source>
        <dbReference type="ARBA" id="ARBA00022884"/>
    </source>
</evidence>
<name>A0A1R2CX55_9CILI</name>
<dbReference type="SUPFAM" id="SSF50182">
    <property type="entry name" value="Sm-like ribonucleoproteins"/>
    <property type="match status" value="1"/>
</dbReference>
<dbReference type="GO" id="GO:0000932">
    <property type="term" value="C:P-body"/>
    <property type="evidence" value="ECO:0007669"/>
    <property type="project" value="TreeGrafter"/>
</dbReference>
<dbReference type="GO" id="GO:0003723">
    <property type="term" value="F:RNA binding"/>
    <property type="evidence" value="ECO:0007669"/>
    <property type="project" value="UniProtKB-KW"/>
</dbReference>
<dbReference type="GO" id="GO:1990726">
    <property type="term" value="C:Lsm1-7-Pat1 complex"/>
    <property type="evidence" value="ECO:0007669"/>
    <property type="project" value="TreeGrafter"/>
</dbReference>
<dbReference type="Proteomes" id="UP000187209">
    <property type="component" value="Unassembled WGS sequence"/>
</dbReference>
<dbReference type="Pfam" id="PF01423">
    <property type="entry name" value="LSM"/>
    <property type="match status" value="1"/>
</dbReference>
<dbReference type="InterPro" id="IPR001163">
    <property type="entry name" value="Sm_dom_euk/arc"/>
</dbReference>
<keyword evidence="6" id="KW-0508">mRNA splicing</keyword>
<keyword evidence="7" id="KW-0539">Nucleus</keyword>
<comment type="similarity">
    <text evidence="2">Belongs to the snRNP Sm proteins family.</text>
</comment>